<dbReference type="Proteomes" id="UP000821853">
    <property type="component" value="Chromosome 4"/>
</dbReference>
<dbReference type="PANTHER" id="PTHR47679:SF2">
    <property type="entry name" value="C-TERMINAL OF ROC (COR) DOMAIN-CONTAINING PROTEIN"/>
    <property type="match status" value="1"/>
</dbReference>
<name>A0A9J6GF02_HAELO</name>
<evidence type="ECO:0000256" key="1">
    <source>
        <dbReference type="SAM" id="MobiDB-lite"/>
    </source>
</evidence>
<protein>
    <submittedName>
        <fullName evidence="2">Uncharacterized protein</fullName>
    </submittedName>
</protein>
<sequence length="685" mass="75959">MEAREVTPGRLTISTMCASASGVADSLLEQAQLALVCLHWLLTEHRCVYLVEADRFSLNTQPRLFLDAMQRSQCLVAVRLSSHSVEAQVLADLLAALANTHRLTDLHCSDMRISGDHDQIEAVTAGFIAALGSLQSLQLTRLRGFDNCDAVIQALRSDSNICKLAIELPHKQPSRGALFQFVSGSAVLEELLLMGSERSVGACTLDYLVEAMAASKTLEKLCVDQYTFDVLEVTLLTNALADSTTLRQVIFNSCSWSQGHRPHGHQGENPDRVFHCETCKCWWGQGWPVDPFIRAVSTSPGLQRLAFSSCPFKVDSLRRLLEAVAKNSSFQTLSFQWLTQVSTEELFALLESTGTVGKVAVAWCRHRPMFTNDWLYMPRESATNGEHLFFDLNPLRLSQVCATLSTNYLITALCLHGSLARALDDREPAHSLAAFVATTVSLKELRMSVRTSELGMCVILSGICRNASLEKLSIEGWSFSGSDVRQFCQWVRQSRRLCHLVLLRGRAKANAALVSALAECADDIHTLTFFCTWEMGADRAELQVVKNMIRRNGSLVRRAAHFAIGSSMARCASAFELVSWHPTLQCTVQELAAVDGDGARRMLEEARRRLNRDFWRLAGVVREDLCCHERADGQLQIDQLGLDCLMLVRRFLRVGDVIGNGGNPTCKAPSPPVSTRVLRKRKSSE</sequence>
<dbReference type="AlphaFoldDB" id="A0A9J6GF02"/>
<dbReference type="SUPFAM" id="SSF52047">
    <property type="entry name" value="RNI-like"/>
    <property type="match status" value="1"/>
</dbReference>
<proteinExistence type="predicted"/>
<evidence type="ECO:0000313" key="2">
    <source>
        <dbReference type="EMBL" id="KAH9373787.1"/>
    </source>
</evidence>
<dbReference type="VEuPathDB" id="VectorBase:HLOH_048590"/>
<keyword evidence="3" id="KW-1185">Reference proteome</keyword>
<dbReference type="InterPro" id="IPR032675">
    <property type="entry name" value="LRR_dom_sf"/>
</dbReference>
<feature type="region of interest" description="Disordered" evidence="1">
    <location>
        <begin position="663"/>
        <end position="685"/>
    </location>
</feature>
<reference evidence="2 3" key="1">
    <citation type="journal article" date="2020" name="Cell">
        <title>Large-Scale Comparative Analyses of Tick Genomes Elucidate Their Genetic Diversity and Vector Capacities.</title>
        <authorList>
            <consortium name="Tick Genome and Microbiome Consortium (TIGMIC)"/>
            <person name="Jia N."/>
            <person name="Wang J."/>
            <person name="Shi W."/>
            <person name="Du L."/>
            <person name="Sun Y."/>
            <person name="Zhan W."/>
            <person name="Jiang J.F."/>
            <person name="Wang Q."/>
            <person name="Zhang B."/>
            <person name="Ji P."/>
            <person name="Bell-Sakyi L."/>
            <person name="Cui X.M."/>
            <person name="Yuan T.T."/>
            <person name="Jiang B.G."/>
            <person name="Yang W.F."/>
            <person name="Lam T.T."/>
            <person name="Chang Q.C."/>
            <person name="Ding S.J."/>
            <person name="Wang X.J."/>
            <person name="Zhu J.G."/>
            <person name="Ruan X.D."/>
            <person name="Zhao L."/>
            <person name="Wei J.T."/>
            <person name="Ye R.Z."/>
            <person name="Que T.C."/>
            <person name="Du C.H."/>
            <person name="Zhou Y.H."/>
            <person name="Cheng J.X."/>
            <person name="Dai P.F."/>
            <person name="Guo W.B."/>
            <person name="Han X.H."/>
            <person name="Huang E.J."/>
            <person name="Li L.F."/>
            <person name="Wei W."/>
            <person name="Gao Y.C."/>
            <person name="Liu J.Z."/>
            <person name="Shao H.Z."/>
            <person name="Wang X."/>
            <person name="Wang C.C."/>
            <person name="Yang T.C."/>
            <person name="Huo Q.B."/>
            <person name="Li W."/>
            <person name="Chen H.Y."/>
            <person name="Chen S.E."/>
            <person name="Zhou L.G."/>
            <person name="Ni X.B."/>
            <person name="Tian J.H."/>
            <person name="Sheng Y."/>
            <person name="Liu T."/>
            <person name="Pan Y.S."/>
            <person name="Xia L.Y."/>
            <person name="Li J."/>
            <person name="Zhao F."/>
            <person name="Cao W.C."/>
        </authorList>
    </citation>
    <scope>NUCLEOTIDE SEQUENCE [LARGE SCALE GENOMIC DNA]</scope>
    <source>
        <strain evidence="2">HaeL-2018</strain>
    </source>
</reference>
<dbReference type="EMBL" id="JABSTR010000006">
    <property type="protein sequence ID" value="KAH9373787.1"/>
    <property type="molecule type" value="Genomic_DNA"/>
</dbReference>
<dbReference type="OrthoDB" id="120976at2759"/>
<dbReference type="Gene3D" id="3.80.10.10">
    <property type="entry name" value="Ribonuclease Inhibitor"/>
    <property type="match status" value="2"/>
</dbReference>
<accession>A0A9J6GF02</accession>
<evidence type="ECO:0000313" key="3">
    <source>
        <dbReference type="Proteomes" id="UP000821853"/>
    </source>
</evidence>
<dbReference type="PANTHER" id="PTHR47679">
    <property type="entry name" value="PROTEIN TORNADO 1"/>
    <property type="match status" value="1"/>
</dbReference>
<organism evidence="2 3">
    <name type="scientific">Haemaphysalis longicornis</name>
    <name type="common">Bush tick</name>
    <dbReference type="NCBI Taxonomy" id="44386"/>
    <lineage>
        <taxon>Eukaryota</taxon>
        <taxon>Metazoa</taxon>
        <taxon>Ecdysozoa</taxon>
        <taxon>Arthropoda</taxon>
        <taxon>Chelicerata</taxon>
        <taxon>Arachnida</taxon>
        <taxon>Acari</taxon>
        <taxon>Parasitiformes</taxon>
        <taxon>Ixodida</taxon>
        <taxon>Ixodoidea</taxon>
        <taxon>Ixodidae</taxon>
        <taxon>Haemaphysalinae</taxon>
        <taxon>Haemaphysalis</taxon>
    </lineage>
</organism>
<gene>
    <name evidence="2" type="ORF">HPB48_007491</name>
</gene>
<comment type="caution">
    <text evidence="2">The sequence shown here is derived from an EMBL/GenBank/DDBJ whole genome shotgun (WGS) entry which is preliminary data.</text>
</comment>